<gene>
    <name evidence="6" type="ORF">G2W53_040820</name>
</gene>
<organism evidence="6 7">
    <name type="scientific">Senna tora</name>
    <dbReference type="NCBI Taxonomy" id="362788"/>
    <lineage>
        <taxon>Eukaryota</taxon>
        <taxon>Viridiplantae</taxon>
        <taxon>Streptophyta</taxon>
        <taxon>Embryophyta</taxon>
        <taxon>Tracheophyta</taxon>
        <taxon>Spermatophyta</taxon>
        <taxon>Magnoliopsida</taxon>
        <taxon>eudicotyledons</taxon>
        <taxon>Gunneridae</taxon>
        <taxon>Pentapetalae</taxon>
        <taxon>rosids</taxon>
        <taxon>fabids</taxon>
        <taxon>Fabales</taxon>
        <taxon>Fabaceae</taxon>
        <taxon>Caesalpinioideae</taxon>
        <taxon>Cassia clade</taxon>
        <taxon>Senna</taxon>
    </lineage>
</organism>
<reference evidence="6" key="1">
    <citation type="submission" date="2020-09" db="EMBL/GenBank/DDBJ databases">
        <title>Genome-Enabled Discovery of Anthraquinone Biosynthesis in Senna tora.</title>
        <authorList>
            <person name="Kang S.-H."/>
            <person name="Pandey R.P."/>
            <person name="Lee C.-M."/>
            <person name="Sim J.-S."/>
            <person name="Jeong J.-T."/>
            <person name="Choi B.-S."/>
            <person name="Jung M."/>
            <person name="Ginzburg D."/>
            <person name="Zhao K."/>
            <person name="Won S.Y."/>
            <person name="Oh T.-J."/>
            <person name="Yu Y."/>
            <person name="Kim N.-H."/>
            <person name="Lee O.R."/>
            <person name="Lee T.-H."/>
            <person name="Bashyal P."/>
            <person name="Kim T.-S."/>
            <person name="Lee W.-H."/>
            <person name="Kawkins C."/>
            <person name="Kim C.-K."/>
            <person name="Kim J.S."/>
            <person name="Ahn B.O."/>
            <person name="Rhee S.Y."/>
            <person name="Sohng J.K."/>
        </authorList>
    </citation>
    <scope>NUCLEOTIDE SEQUENCE</scope>
    <source>
        <tissue evidence="6">Leaf</tissue>
    </source>
</reference>
<evidence type="ECO:0000256" key="3">
    <source>
        <dbReference type="ARBA" id="ARBA00022989"/>
    </source>
</evidence>
<accession>A0A834W2C5</accession>
<keyword evidence="7" id="KW-1185">Reference proteome</keyword>
<keyword evidence="6" id="KW-0808">Transferase</keyword>
<evidence type="ECO:0000256" key="2">
    <source>
        <dbReference type="ARBA" id="ARBA00022692"/>
    </source>
</evidence>
<protein>
    <submittedName>
        <fullName evidence="6">Putative methyltransferase At1g27930</fullName>
    </submittedName>
</protein>
<dbReference type="GO" id="GO:0008168">
    <property type="term" value="F:methyltransferase activity"/>
    <property type="evidence" value="ECO:0007669"/>
    <property type="project" value="UniProtKB-KW"/>
</dbReference>
<dbReference type="OrthoDB" id="1896682at2759"/>
<dbReference type="EMBL" id="JAAIUW010000013">
    <property type="protein sequence ID" value="KAF7801709.1"/>
    <property type="molecule type" value="Genomic_DNA"/>
</dbReference>
<proteinExistence type="predicted"/>
<evidence type="ECO:0000313" key="7">
    <source>
        <dbReference type="Proteomes" id="UP000634136"/>
    </source>
</evidence>
<keyword evidence="6" id="KW-0489">Methyltransferase</keyword>
<evidence type="ECO:0000256" key="5">
    <source>
        <dbReference type="SAM" id="Phobius"/>
    </source>
</evidence>
<dbReference type="AlphaFoldDB" id="A0A834W2C5"/>
<evidence type="ECO:0000256" key="4">
    <source>
        <dbReference type="ARBA" id="ARBA00023136"/>
    </source>
</evidence>
<keyword evidence="4 5" id="KW-0472">Membrane</keyword>
<evidence type="ECO:0000256" key="1">
    <source>
        <dbReference type="ARBA" id="ARBA00004194"/>
    </source>
</evidence>
<dbReference type="GO" id="GO:0000139">
    <property type="term" value="C:Golgi membrane"/>
    <property type="evidence" value="ECO:0007669"/>
    <property type="project" value="UniProtKB-SubCell"/>
</dbReference>
<name>A0A834W2C5_9FABA</name>
<keyword evidence="2 5" id="KW-0812">Transmembrane</keyword>
<dbReference type="PANTHER" id="PTHR31444">
    <property type="entry name" value="OS11G0490100 PROTEIN"/>
    <property type="match status" value="1"/>
</dbReference>
<dbReference type="GO" id="GO:0032259">
    <property type="term" value="P:methylation"/>
    <property type="evidence" value="ECO:0007669"/>
    <property type="project" value="UniProtKB-KW"/>
</dbReference>
<sequence length="300" mass="33751">MQYSWQDTKRKYRHTSIGSKPKLVGIIVVATLLLIVFFSRSSTAPPSLCFDSDTVPLTEFDAVIAAEFNKTASPLVTVLYYATLPAVPELSLAEIRAPYDILLSLAPCNFLIFGTGHDSLMWDSFNPHGTTLFLEEDPKWTYSTLRHFPILNVHTLSFATQLSDAPFLLLSYNEDCWGGGSGNAMMRLKGNKGCKLALSDMPDEVYDRDWDVIMIDGPRGYYAEAPGRMAVIYSAAVMARARKRSGVTHVFVHDMDRKVERRYAEEFLCMKYKVSEVGRLWHFAIPPAFNINDTSRGFCS</sequence>
<dbReference type="Proteomes" id="UP000634136">
    <property type="component" value="Unassembled WGS sequence"/>
</dbReference>
<dbReference type="GO" id="GO:0045492">
    <property type="term" value="P:xylan biosynthetic process"/>
    <property type="evidence" value="ECO:0007669"/>
    <property type="project" value="InterPro"/>
</dbReference>
<comment type="caution">
    <text evidence="6">The sequence shown here is derived from an EMBL/GenBank/DDBJ whole genome shotgun (WGS) entry which is preliminary data.</text>
</comment>
<feature type="transmembrane region" description="Helical" evidence="5">
    <location>
        <begin position="21"/>
        <end position="39"/>
    </location>
</feature>
<dbReference type="NCBIfam" id="TIGR01627">
    <property type="entry name" value="A_thal_3515"/>
    <property type="match status" value="1"/>
</dbReference>
<evidence type="ECO:0000313" key="6">
    <source>
        <dbReference type="EMBL" id="KAF7801709.1"/>
    </source>
</evidence>
<comment type="subcellular location">
    <subcellularLocation>
        <location evidence="1">Golgi apparatus membrane</location>
        <topology evidence="1">Single-pass membrane protein</topology>
    </subcellularLocation>
</comment>
<dbReference type="Pfam" id="PF21729">
    <property type="entry name" value="IRX15_IRX15L_GXM"/>
    <property type="match status" value="1"/>
</dbReference>
<keyword evidence="3 5" id="KW-1133">Transmembrane helix</keyword>
<dbReference type="InterPro" id="IPR006514">
    <property type="entry name" value="IRX15/GXM/AGM"/>
</dbReference>